<dbReference type="Proteomes" id="UP001237642">
    <property type="component" value="Unassembled WGS sequence"/>
</dbReference>
<reference evidence="2" key="2">
    <citation type="submission" date="2023-05" db="EMBL/GenBank/DDBJ databases">
        <authorList>
            <person name="Schelkunov M.I."/>
        </authorList>
    </citation>
    <scope>NUCLEOTIDE SEQUENCE</scope>
    <source>
        <strain evidence="2">Hsosn_3</strain>
        <tissue evidence="2">Leaf</tissue>
    </source>
</reference>
<keyword evidence="1" id="KW-0472">Membrane</keyword>
<reference evidence="2" key="1">
    <citation type="submission" date="2023-02" db="EMBL/GenBank/DDBJ databases">
        <title>Genome of toxic invasive species Heracleum sosnowskyi carries increased number of genes despite the absence of recent whole-genome duplications.</title>
        <authorList>
            <person name="Schelkunov M."/>
            <person name="Shtratnikova V."/>
            <person name="Makarenko M."/>
            <person name="Klepikova A."/>
            <person name="Omelchenko D."/>
            <person name="Novikova G."/>
            <person name="Obukhova E."/>
            <person name="Bogdanov V."/>
            <person name="Penin A."/>
            <person name="Logacheva M."/>
        </authorList>
    </citation>
    <scope>NUCLEOTIDE SEQUENCE</scope>
    <source>
        <strain evidence="2">Hsosn_3</strain>
        <tissue evidence="2">Leaf</tissue>
    </source>
</reference>
<evidence type="ECO:0000313" key="2">
    <source>
        <dbReference type="EMBL" id="KAK1358394.1"/>
    </source>
</evidence>
<dbReference type="AlphaFoldDB" id="A0AAD8H298"/>
<keyword evidence="1" id="KW-0812">Transmembrane</keyword>
<dbReference type="EMBL" id="JAUIZM010000011">
    <property type="protein sequence ID" value="KAK1358394.1"/>
    <property type="molecule type" value="Genomic_DNA"/>
</dbReference>
<accession>A0AAD8H298</accession>
<protein>
    <submittedName>
        <fullName evidence="2">Uncharacterized protein</fullName>
    </submittedName>
</protein>
<proteinExistence type="predicted"/>
<keyword evidence="1" id="KW-1133">Transmembrane helix</keyword>
<gene>
    <name evidence="2" type="ORF">POM88_051650</name>
</gene>
<feature type="transmembrane region" description="Helical" evidence="1">
    <location>
        <begin position="140"/>
        <end position="160"/>
    </location>
</feature>
<evidence type="ECO:0000256" key="1">
    <source>
        <dbReference type="SAM" id="Phobius"/>
    </source>
</evidence>
<evidence type="ECO:0000313" key="3">
    <source>
        <dbReference type="Proteomes" id="UP001237642"/>
    </source>
</evidence>
<keyword evidence="3" id="KW-1185">Reference proteome</keyword>
<comment type="caution">
    <text evidence="2">The sequence shown here is derived from an EMBL/GenBank/DDBJ whole genome shotgun (WGS) entry which is preliminary data.</text>
</comment>
<name>A0AAD8H298_9APIA</name>
<organism evidence="2 3">
    <name type="scientific">Heracleum sosnowskyi</name>
    <dbReference type="NCBI Taxonomy" id="360622"/>
    <lineage>
        <taxon>Eukaryota</taxon>
        <taxon>Viridiplantae</taxon>
        <taxon>Streptophyta</taxon>
        <taxon>Embryophyta</taxon>
        <taxon>Tracheophyta</taxon>
        <taxon>Spermatophyta</taxon>
        <taxon>Magnoliopsida</taxon>
        <taxon>eudicotyledons</taxon>
        <taxon>Gunneridae</taxon>
        <taxon>Pentapetalae</taxon>
        <taxon>asterids</taxon>
        <taxon>campanulids</taxon>
        <taxon>Apiales</taxon>
        <taxon>Apiaceae</taxon>
        <taxon>Apioideae</taxon>
        <taxon>apioid superclade</taxon>
        <taxon>Tordylieae</taxon>
        <taxon>Tordyliinae</taxon>
        <taxon>Heracleum</taxon>
    </lineage>
</organism>
<sequence length="166" mass="19078">MGVKILRQQHQMHFHHQQHMRSQASDRWVCSWILKYKTKMVPAVLNYTTHSEQSKTINGWYQTVKCPSCAVPHCPESQPHESLFVPFMEKSLIQTVGITKAGVPIVASREFAQSYNIVMLTAEQEKETEKEKESCCGVEISPWICVNFFVIIVLVLLCFGRYGTED</sequence>